<reference evidence="2 3" key="1">
    <citation type="submission" date="2019-02" db="EMBL/GenBank/DDBJ databases">
        <title>Deep-cultivation of Planctomycetes and their phenomic and genomic characterization uncovers novel biology.</title>
        <authorList>
            <person name="Wiegand S."/>
            <person name="Jogler M."/>
            <person name="Boedeker C."/>
            <person name="Pinto D."/>
            <person name="Vollmers J."/>
            <person name="Rivas-Marin E."/>
            <person name="Kohn T."/>
            <person name="Peeters S.H."/>
            <person name="Heuer A."/>
            <person name="Rast P."/>
            <person name="Oberbeckmann S."/>
            <person name="Bunk B."/>
            <person name="Jeske O."/>
            <person name="Meyerdierks A."/>
            <person name="Storesund J.E."/>
            <person name="Kallscheuer N."/>
            <person name="Luecker S."/>
            <person name="Lage O.M."/>
            <person name="Pohl T."/>
            <person name="Merkel B.J."/>
            <person name="Hornburger P."/>
            <person name="Mueller R.-W."/>
            <person name="Bruemmer F."/>
            <person name="Labrenz M."/>
            <person name="Spormann A.M."/>
            <person name="Op Den Camp H."/>
            <person name="Overmann J."/>
            <person name="Amann R."/>
            <person name="Jetten M.S.M."/>
            <person name="Mascher T."/>
            <person name="Medema M.H."/>
            <person name="Devos D.P."/>
            <person name="Kaster A.-K."/>
            <person name="Ovreas L."/>
            <person name="Rohde M."/>
            <person name="Galperin M.Y."/>
            <person name="Jogler C."/>
        </authorList>
    </citation>
    <scope>NUCLEOTIDE SEQUENCE [LARGE SCALE GENOMIC DNA]</scope>
    <source>
        <strain evidence="2 3">Pla144</strain>
    </source>
</reference>
<comment type="caution">
    <text evidence="2">The sequence shown here is derived from an EMBL/GenBank/DDBJ whole genome shotgun (WGS) entry which is preliminary data.</text>
</comment>
<dbReference type="EMBL" id="SJPS01000001">
    <property type="protein sequence ID" value="TWU30244.1"/>
    <property type="molecule type" value="Genomic_DNA"/>
</dbReference>
<dbReference type="AlphaFoldDB" id="A0A5C6D310"/>
<organism evidence="2 3">
    <name type="scientific">Bythopirellula polymerisocia</name>
    <dbReference type="NCBI Taxonomy" id="2528003"/>
    <lineage>
        <taxon>Bacteria</taxon>
        <taxon>Pseudomonadati</taxon>
        <taxon>Planctomycetota</taxon>
        <taxon>Planctomycetia</taxon>
        <taxon>Pirellulales</taxon>
        <taxon>Lacipirellulaceae</taxon>
        <taxon>Bythopirellula</taxon>
    </lineage>
</organism>
<dbReference type="OrthoDB" id="285304at2"/>
<evidence type="ECO:0000313" key="3">
    <source>
        <dbReference type="Proteomes" id="UP000318437"/>
    </source>
</evidence>
<dbReference type="Proteomes" id="UP000318437">
    <property type="component" value="Unassembled WGS sequence"/>
</dbReference>
<accession>A0A5C6D310</accession>
<protein>
    <submittedName>
        <fullName evidence="2">Uncharacterized protein</fullName>
    </submittedName>
</protein>
<evidence type="ECO:0000313" key="2">
    <source>
        <dbReference type="EMBL" id="TWU30244.1"/>
    </source>
</evidence>
<evidence type="ECO:0000256" key="1">
    <source>
        <dbReference type="SAM" id="Phobius"/>
    </source>
</evidence>
<gene>
    <name evidence="2" type="ORF">Pla144_10300</name>
</gene>
<keyword evidence="1" id="KW-0472">Membrane</keyword>
<feature type="transmembrane region" description="Helical" evidence="1">
    <location>
        <begin position="35"/>
        <end position="52"/>
    </location>
</feature>
<keyword evidence="3" id="KW-1185">Reference proteome</keyword>
<proteinExistence type="predicted"/>
<dbReference type="RefSeq" id="WP_146448300.1">
    <property type="nucleotide sequence ID" value="NZ_SJPS01000001.1"/>
</dbReference>
<keyword evidence="1" id="KW-1133">Transmembrane helix</keyword>
<keyword evidence="1" id="KW-0812">Transmembrane</keyword>
<name>A0A5C6D310_9BACT</name>
<sequence length="66" mass="7331">MRILLQLVSAIALIATILPSIMFLTGSLDLTQTKLAMLIASVVWFIATPLWMGQPPEQLEHEEIVL</sequence>